<dbReference type="EMBL" id="SMMG02000002">
    <property type="protein sequence ID" value="KAA3484759.1"/>
    <property type="molecule type" value="Genomic_DNA"/>
</dbReference>
<dbReference type="OrthoDB" id="1645289at2759"/>
<dbReference type="PANTHER" id="PTHR11439">
    <property type="entry name" value="GAG-POL-RELATED RETROTRANSPOSON"/>
    <property type="match status" value="1"/>
</dbReference>
<comment type="caution">
    <text evidence="1">The sequence shown here is derived from an EMBL/GenBank/DDBJ whole genome shotgun (WGS) entry which is preliminary data.</text>
</comment>
<protein>
    <submittedName>
        <fullName evidence="1">Long chain acyl-coa synthetase 1</fullName>
    </submittedName>
</protein>
<evidence type="ECO:0000313" key="1">
    <source>
        <dbReference type="EMBL" id="KAA3484759.1"/>
    </source>
</evidence>
<proteinExistence type="predicted"/>
<reference evidence="2" key="1">
    <citation type="journal article" date="2019" name="Plant Biotechnol. J.">
        <title>Genome sequencing of the Australian wild diploid species Gossypium australe highlights disease resistance and delayed gland morphogenesis.</title>
        <authorList>
            <person name="Cai Y."/>
            <person name="Cai X."/>
            <person name="Wang Q."/>
            <person name="Wang P."/>
            <person name="Zhang Y."/>
            <person name="Cai C."/>
            <person name="Xu Y."/>
            <person name="Wang K."/>
            <person name="Zhou Z."/>
            <person name="Wang C."/>
            <person name="Geng S."/>
            <person name="Li B."/>
            <person name="Dong Q."/>
            <person name="Hou Y."/>
            <person name="Wang H."/>
            <person name="Ai P."/>
            <person name="Liu Z."/>
            <person name="Yi F."/>
            <person name="Sun M."/>
            <person name="An G."/>
            <person name="Cheng J."/>
            <person name="Zhang Y."/>
            <person name="Shi Q."/>
            <person name="Xie Y."/>
            <person name="Shi X."/>
            <person name="Chang Y."/>
            <person name="Huang F."/>
            <person name="Chen Y."/>
            <person name="Hong S."/>
            <person name="Mi L."/>
            <person name="Sun Q."/>
            <person name="Zhang L."/>
            <person name="Zhou B."/>
            <person name="Peng R."/>
            <person name="Zhang X."/>
            <person name="Liu F."/>
        </authorList>
    </citation>
    <scope>NUCLEOTIDE SEQUENCE [LARGE SCALE GENOMIC DNA]</scope>
    <source>
        <strain evidence="2">cv. PA1801</strain>
    </source>
</reference>
<name>A0A5B6WS76_9ROSI</name>
<dbReference type="AlphaFoldDB" id="A0A5B6WS76"/>
<accession>A0A5B6WS76</accession>
<sequence>MSKVPYASIVGSLMYAMLCTRPNIYFIVGMTNPSLRHWQVVKHILRYLKRTRDLYSCVFWGRTLLLLDTLTQISKPKKI</sequence>
<dbReference type="PANTHER" id="PTHR11439:SF467">
    <property type="entry name" value="INTEGRASE CATALYTIC DOMAIN-CONTAINING PROTEIN"/>
    <property type="match status" value="1"/>
</dbReference>
<organism evidence="1 2">
    <name type="scientific">Gossypium australe</name>
    <dbReference type="NCBI Taxonomy" id="47621"/>
    <lineage>
        <taxon>Eukaryota</taxon>
        <taxon>Viridiplantae</taxon>
        <taxon>Streptophyta</taxon>
        <taxon>Embryophyta</taxon>
        <taxon>Tracheophyta</taxon>
        <taxon>Spermatophyta</taxon>
        <taxon>Magnoliopsida</taxon>
        <taxon>eudicotyledons</taxon>
        <taxon>Gunneridae</taxon>
        <taxon>Pentapetalae</taxon>
        <taxon>rosids</taxon>
        <taxon>malvids</taxon>
        <taxon>Malvales</taxon>
        <taxon>Malvaceae</taxon>
        <taxon>Malvoideae</taxon>
        <taxon>Gossypium</taxon>
    </lineage>
</organism>
<keyword evidence="2" id="KW-1185">Reference proteome</keyword>
<evidence type="ECO:0000313" key="2">
    <source>
        <dbReference type="Proteomes" id="UP000325315"/>
    </source>
</evidence>
<dbReference type="Proteomes" id="UP000325315">
    <property type="component" value="Unassembled WGS sequence"/>
</dbReference>
<gene>
    <name evidence="1" type="ORF">EPI10_006825</name>
</gene>